<feature type="domain" description="S-locus glycoprotein" evidence="3">
    <location>
        <begin position="23"/>
        <end position="94"/>
    </location>
</feature>
<evidence type="ECO:0000259" key="3">
    <source>
        <dbReference type="Pfam" id="PF00954"/>
    </source>
</evidence>
<gene>
    <name evidence="4" type="ORF">CTI12_AA262150</name>
</gene>
<organism evidence="4 5">
    <name type="scientific">Artemisia annua</name>
    <name type="common">Sweet wormwood</name>
    <dbReference type="NCBI Taxonomy" id="35608"/>
    <lineage>
        <taxon>Eukaryota</taxon>
        <taxon>Viridiplantae</taxon>
        <taxon>Streptophyta</taxon>
        <taxon>Embryophyta</taxon>
        <taxon>Tracheophyta</taxon>
        <taxon>Spermatophyta</taxon>
        <taxon>Magnoliopsida</taxon>
        <taxon>eudicotyledons</taxon>
        <taxon>Gunneridae</taxon>
        <taxon>Pentapetalae</taxon>
        <taxon>asterids</taxon>
        <taxon>campanulids</taxon>
        <taxon>Asterales</taxon>
        <taxon>Asteraceae</taxon>
        <taxon>Asteroideae</taxon>
        <taxon>Anthemideae</taxon>
        <taxon>Artemisiinae</taxon>
        <taxon>Artemisia</taxon>
    </lineage>
</organism>
<dbReference type="PANTHER" id="PTHR32444">
    <property type="entry name" value="BULB-TYPE LECTIN DOMAIN-CONTAINING PROTEIN"/>
    <property type="match status" value="1"/>
</dbReference>
<accession>A0A2U1NIQ3</accession>
<name>A0A2U1NIQ3_ARTAN</name>
<evidence type="ECO:0000256" key="1">
    <source>
        <dbReference type="ARBA" id="ARBA00022729"/>
    </source>
</evidence>
<dbReference type="OrthoDB" id="1305788at2759"/>
<dbReference type="Pfam" id="PF00954">
    <property type="entry name" value="S_locus_glycop"/>
    <property type="match status" value="1"/>
</dbReference>
<dbReference type="STRING" id="35608.A0A2U1NIQ3"/>
<keyword evidence="1" id="KW-0732">Signal</keyword>
<evidence type="ECO:0000256" key="2">
    <source>
        <dbReference type="ARBA" id="ARBA00023157"/>
    </source>
</evidence>
<keyword evidence="5" id="KW-1185">Reference proteome</keyword>
<dbReference type="EMBL" id="PKPP01002747">
    <property type="protein sequence ID" value="PWA73385.1"/>
    <property type="molecule type" value="Genomic_DNA"/>
</dbReference>
<dbReference type="GO" id="GO:0048544">
    <property type="term" value="P:recognition of pollen"/>
    <property type="evidence" value="ECO:0007669"/>
    <property type="project" value="InterPro"/>
</dbReference>
<dbReference type="AlphaFoldDB" id="A0A2U1NIQ3"/>
<protein>
    <submittedName>
        <fullName evidence="4">S-locus glycoprotein domain-containing protein</fullName>
    </submittedName>
</protein>
<comment type="caution">
    <text evidence="4">The sequence shown here is derived from an EMBL/GenBank/DDBJ whole genome shotgun (WGS) entry which is preliminary data.</text>
</comment>
<reference evidence="4 5" key="1">
    <citation type="journal article" date="2018" name="Mol. Plant">
        <title>The genome of Artemisia annua provides insight into the evolution of Asteraceae family and artemisinin biosynthesis.</title>
        <authorList>
            <person name="Shen Q."/>
            <person name="Zhang L."/>
            <person name="Liao Z."/>
            <person name="Wang S."/>
            <person name="Yan T."/>
            <person name="Shi P."/>
            <person name="Liu M."/>
            <person name="Fu X."/>
            <person name="Pan Q."/>
            <person name="Wang Y."/>
            <person name="Lv Z."/>
            <person name="Lu X."/>
            <person name="Zhang F."/>
            <person name="Jiang W."/>
            <person name="Ma Y."/>
            <person name="Chen M."/>
            <person name="Hao X."/>
            <person name="Li L."/>
            <person name="Tang Y."/>
            <person name="Lv G."/>
            <person name="Zhou Y."/>
            <person name="Sun X."/>
            <person name="Brodelius P.E."/>
            <person name="Rose J.K.C."/>
            <person name="Tang K."/>
        </authorList>
    </citation>
    <scope>NUCLEOTIDE SEQUENCE [LARGE SCALE GENOMIC DNA]</scope>
    <source>
        <strain evidence="5">cv. Huhao1</strain>
        <tissue evidence="4">Leaf</tissue>
    </source>
</reference>
<evidence type="ECO:0000313" key="4">
    <source>
        <dbReference type="EMBL" id="PWA73385.1"/>
    </source>
</evidence>
<keyword evidence="2" id="KW-1015">Disulfide bond</keyword>
<evidence type="ECO:0000313" key="5">
    <source>
        <dbReference type="Proteomes" id="UP000245207"/>
    </source>
</evidence>
<dbReference type="InterPro" id="IPR000858">
    <property type="entry name" value="S_locus_glycoprot_dom"/>
</dbReference>
<dbReference type="Proteomes" id="UP000245207">
    <property type="component" value="Unassembled WGS sequence"/>
</dbReference>
<sequence length="102" mass="11806">MVVKQRTAPWRHERLIFSRILTFIVNVVITESEVSSVYNLENNTSILSRETLNSSGKIVSTVWEEKSKQWQLVLKFPRDICDNYNNCGAYGSCSLVKYTDEK</sequence>
<proteinExistence type="predicted"/>
<dbReference type="PANTHER" id="PTHR32444:SF183">
    <property type="entry name" value="APPLE DOMAIN-CONTAINING PROTEIN"/>
    <property type="match status" value="1"/>
</dbReference>